<dbReference type="PANTHER" id="PTHR40518">
    <property type="entry name" value="ACETOACETATE DECARBOXYLASE"/>
    <property type="match status" value="1"/>
</dbReference>
<evidence type="ECO:0000313" key="1">
    <source>
        <dbReference type="EMBL" id="KAF1954650.1"/>
    </source>
</evidence>
<gene>
    <name evidence="1" type="ORF">CC80DRAFT_123536</name>
</gene>
<dbReference type="Proteomes" id="UP000800035">
    <property type="component" value="Unassembled WGS sequence"/>
</dbReference>
<name>A0A6A5TRQ9_9PLEO</name>
<accession>A0A6A5TRQ9</accession>
<protein>
    <submittedName>
        <fullName evidence="1">Uncharacterized protein</fullName>
    </submittedName>
</protein>
<sequence>MERRKASHPVSRSPAPWSTKSECYWMFLTLRELPQGVYSTLEEPCLGQGDFKGGLGIIIVVRYKDTPVGPYDELMLIPGDFTVPSPDGGPPEIPRKALRICRIYVSQRTTTYNGRLNWNIPKHLARFHFSAPPTPAGKSPPETLDIAVYPPGSEEGDNVRPFFACTLQPFRWIPSMPFSSKWMPMSTMHAQPPIPEAEGHKQAVKSELERESNGNGKIDDYDINPANEEALLAGTEFWRSFPIDMSAPRVRGCWITVHKTTESQGEADSANKYWPQDIRPWTVGAWFEDAVMGIPGPLEWKL</sequence>
<reference evidence="1" key="1">
    <citation type="journal article" date="2020" name="Stud. Mycol.">
        <title>101 Dothideomycetes genomes: a test case for predicting lifestyles and emergence of pathogens.</title>
        <authorList>
            <person name="Haridas S."/>
            <person name="Albert R."/>
            <person name="Binder M."/>
            <person name="Bloem J."/>
            <person name="Labutti K."/>
            <person name="Salamov A."/>
            <person name="Andreopoulos B."/>
            <person name="Baker S."/>
            <person name="Barry K."/>
            <person name="Bills G."/>
            <person name="Bluhm B."/>
            <person name="Cannon C."/>
            <person name="Castanera R."/>
            <person name="Culley D."/>
            <person name="Daum C."/>
            <person name="Ezra D."/>
            <person name="Gonzalez J."/>
            <person name="Henrissat B."/>
            <person name="Kuo A."/>
            <person name="Liang C."/>
            <person name="Lipzen A."/>
            <person name="Lutzoni F."/>
            <person name="Magnuson J."/>
            <person name="Mondo S."/>
            <person name="Nolan M."/>
            <person name="Ohm R."/>
            <person name="Pangilinan J."/>
            <person name="Park H.-J."/>
            <person name="Ramirez L."/>
            <person name="Alfaro M."/>
            <person name="Sun H."/>
            <person name="Tritt A."/>
            <person name="Yoshinaga Y."/>
            <person name="Zwiers L.-H."/>
            <person name="Turgeon B."/>
            <person name="Goodwin S."/>
            <person name="Spatafora J."/>
            <person name="Crous P."/>
            <person name="Grigoriev I."/>
        </authorList>
    </citation>
    <scope>NUCLEOTIDE SEQUENCE</scope>
    <source>
        <strain evidence="1">CBS 675.92</strain>
    </source>
</reference>
<dbReference type="InterPro" id="IPR023375">
    <property type="entry name" value="ADC_dom_sf"/>
</dbReference>
<proteinExistence type="predicted"/>
<dbReference type="PANTHER" id="PTHR40518:SF1">
    <property type="entry name" value="ACETOACETATE DECARBOXYLASE"/>
    <property type="match status" value="1"/>
</dbReference>
<dbReference type="EMBL" id="ML976998">
    <property type="protein sequence ID" value="KAF1954650.1"/>
    <property type="molecule type" value="Genomic_DNA"/>
</dbReference>
<organism evidence="1 2">
    <name type="scientific">Byssothecium circinans</name>
    <dbReference type="NCBI Taxonomy" id="147558"/>
    <lineage>
        <taxon>Eukaryota</taxon>
        <taxon>Fungi</taxon>
        <taxon>Dikarya</taxon>
        <taxon>Ascomycota</taxon>
        <taxon>Pezizomycotina</taxon>
        <taxon>Dothideomycetes</taxon>
        <taxon>Pleosporomycetidae</taxon>
        <taxon>Pleosporales</taxon>
        <taxon>Massarineae</taxon>
        <taxon>Massarinaceae</taxon>
        <taxon>Byssothecium</taxon>
    </lineage>
</organism>
<dbReference type="SUPFAM" id="SSF160104">
    <property type="entry name" value="Acetoacetate decarboxylase-like"/>
    <property type="match status" value="1"/>
</dbReference>
<dbReference type="AlphaFoldDB" id="A0A6A5TRQ9"/>
<evidence type="ECO:0000313" key="2">
    <source>
        <dbReference type="Proteomes" id="UP000800035"/>
    </source>
</evidence>
<keyword evidence="2" id="KW-1185">Reference proteome</keyword>
<dbReference type="OrthoDB" id="9970474at2759"/>